<dbReference type="GO" id="GO:0005739">
    <property type="term" value="C:mitochondrion"/>
    <property type="evidence" value="ECO:0007669"/>
    <property type="project" value="TreeGrafter"/>
</dbReference>
<dbReference type="FunFam" id="3.90.226.10:FF:000009">
    <property type="entry name" value="Carnitinyl-CoA dehydratase"/>
    <property type="match status" value="1"/>
</dbReference>
<evidence type="ECO:0000256" key="2">
    <source>
        <dbReference type="ARBA" id="ARBA00023239"/>
    </source>
</evidence>
<sequence length="233" mass="25067">MNAINIQLQADLFAAADAFDKDKDISAIVITGAGKAFAAGADIKMMAPLTFIDVYKNDYFSAFEKLKGIRKPVIAAVNGFALGGGCELAMSCDIILASESAKFGQPEITLGTIPGIGGTQRLTKAIGKSKAMEWVLSGGIYDAFYAERAGLVSRVIPDDQLIGETEKLAQKIASMSQPIAMLAKQCINASYETTLDQGLQFEKKSFQSTFATKDQKEGMDAFISKRPPVWKDE</sequence>
<dbReference type="InterPro" id="IPR018376">
    <property type="entry name" value="Enoyl-CoA_hyd/isom_CS"/>
</dbReference>
<dbReference type="PANTHER" id="PTHR11941">
    <property type="entry name" value="ENOYL-COA HYDRATASE-RELATED"/>
    <property type="match status" value="1"/>
</dbReference>
<keyword evidence="2" id="KW-0456">Lyase</keyword>
<dbReference type="InterPro" id="IPR029045">
    <property type="entry name" value="ClpP/crotonase-like_dom_sf"/>
</dbReference>
<dbReference type="FunFam" id="1.10.12.10:FF:000001">
    <property type="entry name" value="Probable enoyl-CoA hydratase, mitochondrial"/>
    <property type="match status" value="1"/>
</dbReference>
<dbReference type="EMBL" id="GIBP01005832">
    <property type="protein sequence ID" value="NDV34801.1"/>
    <property type="molecule type" value="Transcribed_RNA"/>
</dbReference>
<dbReference type="InterPro" id="IPR001753">
    <property type="entry name" value="Enoyl-CoA_hydra/iso"/>
</dbReference>
<comment type="similarity">
    <text evidence="1 3">Belongs to the enoyl-CoA hydratase/isomerase family.</text>
</comment>
<reference evidence="4" key="1">
    <citation type="journal article" date="2020" name="J. Eukaryot. Microbiol.">
        <title>De novo Sequencing, Assembly and Annotation of the Transcriptome for the Free-Living Testate Amoeba Arcella intermedia.</title>
        <authorList>
            <person name="Ribeiro G.M."/>
            <person name="Porfirio-Sousa A.L."/>
            <person name="Maurer-Alcala X.X."/>
            <person name="Katz L.A."/>
            <person name="Lahr D.J.G."/>
        </authorList>
    </citation>
    <scope>NUCLEOTIDE SEQUENCE</scope>
</reference>
<name>A0A6B2LDA4_9EUKA</name>
<dbReference type="GO" id="GO:0016836">
    <property type="term" value="F:hydro-lyase activity"/>
    <property type="evidence" value="ECO:0007669"/>
    <property type="project" value="UniProtKB-ARBA"/>
</dbReference>
<dbReference type="AlphaFoldDB" id="A0A6B2LDA4"/>
<dbReference type="InterPro" id="IPR014748">
    <property type="entry name" value="Enoyl-CoA_hydra_C"/>
</dbReference>
<dbReference type="CDD" id="cd06558">
    <property type="entry name" value="crotonase-like"/>
    <property type="match status" value="1"/>
</dbReference>
<evidence type="ECO:0000313" key="4">
    <source>
        <dbReference type="EMBL" id="NDV34801.1"/>
    </source>
</evidence>
<dbReference type="Gene3D" id="1.10.12.10">
    <property type="entry name" value="Lyase 2-enoyl-coa Hydratase, Chain A, domain 2"/>
    <property type="match status" value="1"/>
</dbReference>
<proteinExistence type="inferred from homology"/>
<protein>
    <recommendedName>
        <fullName evidence="5">Enoyl-CoA hydratase</fullName>
    </recommendedName>
</protein>
<dbReference type="GO" id="GO:0006635">
    <property type="term" value="P:fatty acid beta-oxidation"/>
    <property type="evidence" value="ECO:0007669"/>
    <property type="project" value="TreeGrafter"/>
</dbReference>
<evidence type="ECO:0000256" key="1">
    <source>
        <dbReference type="ARBA" id="ARBA00005254"/>
    </source>
</evidence>
<evidence type="ECO:0008006" key="5">
    <source>
        <dbReference type="Google" id="ProtNLM"/>
    </source>
</evidence>
<dbReference type="Gene3D" id="3.90.226.10">
    <property type="entry name" value="2-enoyl-CoA Hydratase, Chain A, domain 1"/>
    <property type="match status" value="1"/>
</dbReference>
<organism evidence="4">
    <name type="scientific">Arcella intermedia</name>
    <dbReference type="NCBI Taxonomy" id="1963864"/>
    <lineage>
        <taxon>Eukaryota</taxon>
        <taxon>Amoebozoa</taxon>
        <taxon>Tubulinea</taxon>
        <taxon>Elardia</taxon>
        <taxon>Arcellinida</taxon>
        <taxon>Sphaerothecina</taxon>
        <taxon>Arcellidae</taxon>
        <taxon>Arcella</taxon>
    </lineage>
</organism>
<dbReference type="PANTHER" id="PTHR11941:SF54">
    <property type="entry name" value="ENOYL-COA HYDRATASE, MITOCHONDRIAL"/>
    <property type="match status" value="1"/>
</dbReference>
<accession>A0A6B2LDA4</accession>
<dbReference type="SUPFAM" id="SSF52096">
    <property type="entry name" value="ClpP/crotonase"/>
    <property type="match status" value="1"/>
</dbReference>
<dbReference type="PROSITE" id="PS00166">
    <property type="entry name" value="ENOYL_COA_HYDRATASE"/>
    <property type="match status" value="1"/>
</dbReference>
<evidence type="ECO:0000256" key="3">
    <source>
        <dbReference type="RuleBase" id="RU003707"/>
    </source>
</evidence>
<dbReference type="Pfam" id="PF00378">
    <property type="entry name" value="ECH_1"/>
    <property type="match status" value="1"/>
</dbReference>